<evidence type="ECO:0000256" key="1">
    <source>
        <dbReference type="ARBA" id="ARBA00005201"/>
    </source>
</evidence>
<name>A0A443QNL0_9ACAR</name>
<feature type="domain" description="Riboflavin kinase" evidence="8">
    <location>
        <begin position="8"/>
        <end position="158"/>
    </location>
</feature>
<evidence type="ECO:0000256" key="5">
    <source>
        <dbReference type="ARBA" id="ARBA00022679"/>
    </source>
</evidence>
<gene>
    <name evidence="9" type="ORF">B4U79_04365</name>
</gene>
<evidence type="ECO:0000259" key="8">
    <source>
        <dbReference type="SMART" id="SM00904"/>
    </source>
</evidence>
<dbReference type="GO" id="GO:0005739">
    <property type="term" value="C:mitochondrion"/>
    <property type="evidence" value="ECO:0007669"/>
    <property type="project" value="TreeGrafter"/>
</dbReference>
<dbReference type="InterPro" id="IPR015865">
    <property type="entry name" value="Riboflavin_kinase_bac/euk"/>
</dbReference>
<dbReference type="Proteomes" id="UP000285301">
    <property type="component" value="Unassembled WGS sequence"/>
</dbReference>
<dbReference type="GO" id="GO:0009231">
    <property type="term" value="P:riboflavin biosynthetic process"/>
    <property type="evidence" value="ECO:0007669"/>
    <property type="project" value="InterPro"/>
</dbReference>
<comment type="pathway">
    <text evidence="1">Cofactor biosynthesis; FMN biosynthesis; FMN from riboflavin (ATP route): step 1/1.</text>
</comment>
<dbReference type="STRING" id="1965070.A0A443QNL0"/>
<dbReference type="SUPFAM" id="SSF82114">
    <property type="entry name" value="Riboflavin kinase-like"/>
    <property type="match status" value="1"/>
</dbReference>
<keyword evidence="7" id="KW-0067">ATP-binding</keyword>
<reference evidence="9 10" key="1">
    <citation type="journal article" date="2018" name="Gigascience">
        <title>Genomes of trombidid mites reveal novel predicted allergens and laterally-transferred genes associated with secondary metabolism.</title>
        <authorList>
            <person name="Dong X."/>
            <person name="Chaisiri K."/>
            <person name="Xia D."/>
            <person name="Armstrong S.D."/>
            <person name="Fang Y."/>
            <person name="Donnelly M.J."/>
            <person name="Kadowaki T."/>
            <person name="McGarry J.W."/>
            <person name="Darby A.C."/>
            <person name="Makepeace B.L."/>
        </authorList>
    </citation>
    <scope>NUCLEOTIDE SEQUENCE [LARGE SCALE GENOMIC DNA]</scope>
    <source>
        <strain evidence="9">UoL-WK</strain>
    </source>
</reference>
<protein>
    <recommendedName>
        <fullName evidence="2">riboflavin kinase</fullName>
        <ecNumber evidence="2">2.7.1.26</ecNumber>
    </recommendedName>
</protein>
<dbReference type="EMBL" id="NCKU01005400">
    <property type="protein sequence ID" value="RWS04623.1"/>
    <property type="molecule type" value="Genomic_DNA"/>
</dbReference>
<comment type="caution">
    <text evidence="9">The sequence shown here is derived from an EMBL/GenBank/DDBJ whole genome shotgun (WGS) entry which is preliminary data.</text>
</comment>
<evidence type="ECO:0000256" key="6">
    <source>
        <dbReference type="ARBA" id="ARBA00022741"/>
    </source>
</evidence>
<keyword evidence="9" id="KW-0418">Kinase</keyword>
<keyword evidence="3" id="KW-0285">Flavoprotein</keyword>
<dbReference type="GO" id="GO:0008531">
    <property type="term" value="F:riboflavin kinase activity"/>
    <property type="evidence" value="ECO:0007669"/>
    <property type="project" value="UniProtKB-EC"/>
</dbReference>
<sequence length="176" mass="20344">MPNISSNKVNYPFYICGKVVKGYGRGSKQLGCPTANIESDVVDSIELSNGIYYGFAQLQIRESEIKPDIDYVNFTQFKNVKVSPIYMMCCSLGTNPYFNNKTKSLEVHILNQFDYDFYDCFLRVAICGFIRCEKNFNSLQELIDAIHSDIELTKQQLQDKDKWRSVVENGFFVRTY</sequence>
<evidence type="ECO:0000256" key="7">
    <source>
        <dbReference type="ARBA" id="ARBA00022840"/>
    </source>
</evidence>
<accession>A0A443QNL0</accession>
<evidence type="ECO:0000313" key="10">
    <source>
        <dbReference type="Proteomes" id="UP000285301"/>
    </source>
</evidence>
<dbReference type="InterPro" id="IPR023468">
    <property type="entry name" value="Riboflavin_kinase"/>
</dbReference>
<dbReference type="UniPathway" id="UPA00276">
    <property type="reaction ID" value="UER00406"/>
</dbReference>
<evidence type="ECO:0000256" key="4">
    <source>
        <dbReference type="ARBA" id="ARBA00022643"/>
    </source>
</evidence>
<dbReference type="SMART" id="SM00904">
    <property type="entry name" value="Flavokinase"/>
    <property type="match status" value="1"/>
</dbReference>
<evidence type="ECO:0000313" key="9">
    <source>
        <dbReference type="EMBL" id="RWS04623.1"/>
    </source>
</evidence>
<keyword evidence="10" id="KW-1185">Reference proteome</keyword>
<keyword evidence="4" id="KW-0288">FMN</keyword>
<dbReference type="EC" id="2.7.1.26" evidence="2"/>
<evidence type="ECO:0000256" key="2">
    <source>
        <dbReference type="ARBA" id="ARBA00012105"/>
    </source>
</evidence>
<dbReference type="Pfam" id="PF01687">
    <property type="entry name" value="Flavokinase"/>
    <property type="match status" value="1"/>
</dbReference>
<dbReference type="AlphaFoldDB" id="A0A443QNL0"/>
<proteinExistence type="predicted"/>
<organism evidence="9 10">
    <name type="scientific">Dinothrombium tinctorium</name>
    <dbReference type="NCBI Taxonomy" id="1965070"/>
    <lineage>
        <taxon>Eukaryota</taxon>
        <taxon>Metazoa</taxon>
        <taxon>Ecdysozoa</taxon>
        <taxon>Arthropoda</taxon>
        <taxon>Chelicerata</taxon>
        <taxon>Arachnida</taxon>
        <taxon>Acari</taxon>
        <taxon>Acariformes</taxon>
        <taxon>Trombidiformes</taxon>
        <taxon>Prostigmata</taxon>
        <taxon>Anystina</taxon>
        <taxon>Parasitengona</taxon>
        <taxon>Trombidioidea</taxon>
        <taxon>Trombidiidae</taxon>
        <taxon>Dinothrombium</taxon>
    </lineage>
</organism>
<dbReference type="PANTHER" id="PTHR22749:SF6">
    <property type="entry name" value="RIBOFLAVIN KINASE"/>
    <property type="match status" value="1"/>
</dbReference>
<keyword evidence="5" id="KW-0808">Transferase</keyword>
<keyword evidence="6" id="KW-0547">Nucleotide-binding</keyword>
<dbReference type="Gene3D" id="2.40.30.30">
    <property type="entry name" value="Riboflavin kinase-like"/>
    <property type="match status" value="1"/>
</dbReference>
<dbReference type="PANTHER" id="PTHR22749">
    <property type="entry name" value="RIBOFLAVIN KINASE/FMN ADENYLYLTRANSFERASE"/>
    <property type="match status" value="1"/>
</dbReference>
<dbReference type="OrthoDB" id="276388at2759"/>
<dbReference type="InterPro" id="IPR023465">
    <property type="entry name" value="Riboflavin_kinase_dom_sf"/>
</dbReference>
<dbReference type="GO" id="GO:0005524">
    <property type="term" value="F:ATP binding"/>
    <property type="evidence" value="ECO:0007669"/>
    <property type="project" value="UniProtKB-KW"/>
</dbReference>
<dbReference type="GO" id="GO:0009398">
    <property type="term" value="P:FMN biosynthetic process"/>
    <property type="evidence" value="ECO:0007669"/>
    <property type="project" value="UniProtKB-UniPathway"/>
</dbReference>
<evidence type="ECO:0000256" key="3">
    <source>
        <dbReference type="ARBA" id="ARBA00022630"/>
    </source>
</evidence>